<dbReference type="GeneID" id="128198980"/>
<reference evidence="4" key="1">
    <citation type="submission" date="2025-08" db="UniProtKB">
        <authorList>
            <consortium name="RefSeq"/>
        </authorList>
    </citation>
    <scope>IDENTIFICATION</scope>
</reference>
<feature type="signal peptide" evidence="2">
    <location>
        <begin position="1"/>
        <end position="18"/>
    </location>
</feature>
<sequence>MICKIFIFLVLIMEFVIAVNDEVKNNIQELETQKNDLYKQIQKAIDRSVSSLLKANDSEATLGLQYMRDLKKHIKELNRTEKESHEEKDIEIDSKSDLENRRSYKGMKYLIKRPKNPFDFETILKPNKISGKEWNEMIVNRNKMQQKLDMWIIERQKEKERRKQHKMEKKKLEMSGKYERCPRTGLYGRKKNEARKRSRKCVTEVDATTGQRYQKCYMPPESAEGRGKISKKESSQYKYPCCRKCCKKSYMGCL</sequence>
<evidence type="ECO:0000313" key="4">
    <source>
        <dbReference type="RefSeq" id="XP_052743048.1"/>
    </source>
</evidence>
<evidence type="ECO:0000256" key="2">
    <source>
        <dbReference type="SAM" id="SignalP"/>
    </source>
</evidence>
<dbReference type="RefSeq" id="XP_052743048.1">
    <property type="nucleotide sequence ID" value="XM_052887088.1"/>
</dbReference>
<feature type="chain" id="PRO_5047397064" evidence="2">
    <location>
        <begin position="19"/>
        <end position="254"/>
    </location>
</feature>
<protein>
    <submittedName>
        <fullName evidence="4">Uncharacterized protein LOC128198980</fullName>
    </submittedName>
</protein>
<organism evidence="3 4">
    <name type="scientific">Bicyclus anynana</name>
    <name type="common">Squinting bush brown butterfly</name>
    <dbReference type="NCBI Taxonomy" id="110368"/>
    <lineage>
        <taxon>Eukaryota</taxon>
        <taxon>Metazoa</taxon>
        <taxon>Ecdysozoa</taxon>
        <taxon>Arthropoda</taxon>
        <taxon>Hexapoda</taxon>
        <taxon>Insecta</taxon>
        <taxon>Pterygota</taxon>
        <taxon>Neoptera</taxon>
        <taxon>Endopterygota</taxon>
        <taxon>Lepidoptera</taxon>
        <taxon>Glossata</taxon>
        <taxon>Ditrysia</taxon>
        <taxon>Papilionoidea</taxon>
        <taxon>Nymphalidae</taxon>
        <taxon>Satyrinae</taxon>
        <taxon>Satyrini</taxon>
        <taxon>Mycalesina</taxon>
        <taxon>Bicyclus</taxon>
    </lineage>
</organism>
<evidence type="ECO:0000256" key="1">
    <source>
        <dbReference type="SAM" id="Coils"/>
    </source>
</evidence>
<keyword evidence="1" id="KW-0175">Coiled coil</keyword>
<keyword evidence="3" id="KW-1185">Reference proteome</keyword>
<dbReference type="Proteomes" id="UP001652582">
    <property type="component" value="Chromosome 18"/>
</dbReference>
<gene>
    <name evidence="4" type="primary">LOC128198980</name>
</gene>
<accession>A0ABM3LVH2</accession>
<evidence type="ECO:0000313" key="3">
    <source>
        <dbReference type="Proteomes" id="UP001652582"/>
    </source>
</evidence>
<keyword evidence="2" id="KW-0732">Signal</keyword>
<feature type="coiled-coil region" evidence="1">
    <location>
        <begin position="13"/>
        <end position="87"/>
    </location>
</feature>
<proteinExistence type="predicted"/>
<name>A0ABM3LVH2_BICAN</name>